<evidence type="ECO:0000313" key="1">
    <source>
        <dbReference type="EMBL" id="PUA37983.1"/>
    </source>
</evidence>
<comment type="caution">
    <text evidence="1">The sequence shown here is derived from an EMBL/GenBank/DDBJ whole genome shotgun (WGS) entry which is preliminary data.</text>
</comment>
<dbReference type="EMBL" id="PYHP01000043">
    <property type="protein sequence ID" value="PUA37983.1"/>
    <property type="molecule type" value="Genomic_DNA"/>
</dbReference>
<organism evidence="1 2">
    <name type="scientific">Paenibacillus elgii</name>
    <dbReference type="NCBI Taxonomy" id="189691"/>
    <lineage>
        <taxon>Bacteria</taxon>
        <taxon>Bacillati</taxon>
        <taxon>Bacillota</taxon>
        <taxon>Bacilli</taxon>
        <taxon>Bacillales</taxon>
        <taxon>Paenibacillaceae</taxon>
        <taxon>Paenibacillus</taxon>
    </lineage>
</organism>
<reference evidence="1 2" key="1">
    <citation type="submission" date="2018-03" db="EMBL/GenBank/DDBJ databases">
        <title>Genome sequence of Paenibacillus elgii strain AC13 an antimicrobial compound producing bacteria.</title>
        <authorList>
            <person name="Kurokawa A.S."/>
            <person name="Araujo J.F."/>
            <person name="Costa R.A."/>
            <person name="Ortega D.B."/>
            <person name="Pires A.S."/>
            <person name="Pappas G.J.Jr."/>
            <person name="Franco O.L."/>
            <person name="Barreto C."/>
            <person name="Magalhaes B.S."/>
            <person name="Kruger R.H."/>
        </authorList>
    </citation>
    <scope>NUCLEOTIDE SEQUENCE [LARGE SCALE GENOMIC DNA]</scope>
    <source>
        <strain evidence="1 2">AC13</strain>
    </source>
</reference>
<evidence type="ECO:0000313" key="2">
    <source>
        <dbReference type="Proteomes" id="UP000244184"/>
    </source>
</evidence>
<sequence length="72" mass="7972">MEALSGSYSRPRLLFCILFGMSSETEAAVEVKKRQSDGEWRHFAVMDLAGAAEPTLSVAGCLPGIDKLRWKR</sequence>
<accession>A0A2T6G1E0</accession>
<dbReference type="AlphaFoldDB" id="A0A2T6G1E0"/>
<proteinExistence type="predicted"/>
<name>A0A2T6G1E0_9BACL</name>
<dbReference type="Proteomes" id="UP000244184">
    <property type="component" value="Unassembled WGS sequence"/>
</dbReference>
<protein>
    <submittedName>
        <fullName evidence="1">Uncharacterized protein</fullName>
    </submittedName>
</protein>
<gene>
    <name evidence="1" type="ORF">C8Z91_16390</name>
</gene>